<sequence length="100" mass="10976">MDSRGGTHMASVEATICKESASAARQAPDVGVKIDGRKRHIYALPHERKDRSPKQGQARSSAVTINHHQLSCLVSGYFRKLPSRSDNAFGRSRAAQKCEN</sequence>
<protein>
    <submittedName>
        <fullName evidence="2">Uncharacterized protein</fullName>
    </submittedName>
</protein>
<feature type="region of interest" description="Disordered" evidence="1">
    <location>
        <begin position="43"/>
        <end position="63"/>
    </location>
</feature>
<gene>
    <name evidence="2" type="ORF">E4U43_001998</name>
</gene>
<name>A0A9P7N9D0_9HYPO</name>
<feature type="compositionally biased region" description="Polar residues" evidence="1">
    <location>
        <begin position="54"/>
        <end position="63"/>
    </location>
</feature>
<accession>A0A9P7N9D0</accession>
<proteinExistence type="predicted"/>
<dbReference type="AlphaFoldDB" id="A0A9P7N9D0"/>
<dbReference type="Proteomes" id="UP000748025">
    <property type="component" value="Unassembled WGS sequence"/>
</dbReference>
<feature type="non-terminal residue" evidence="2">
    <location>
        <position position="1"/>
    </location>
</feature>
<dbReference type="EMBL" id="SRPW01001675">
    <property type="protein sequence ID" value="KAG5999552.1"/>
    <property type="molecule type" value="Genomic_DNA"/>
</dbReference>
<organism evidence="2 3">
    <name type="scientific">Claviceps pusilla</name>
    <dbReference type="NCBI Taxonomy" id="123648"/>
    <lineage>
        <taxon>Eukaryota</taxon>
        <taxon>Fungi</taxon>
        <taxon>Dikarya</taxon>
        <taxon>Ascomycota</taxon>
        <taxon>Pezizomycotina</taxon>
        <taxon>Sordariomycetes</taxon>
        <taxon>Hypocreomycetidae</taxon>
        <taxon>Hypocreales</taxon>
        <taxon>Clavicipitaceae</taxon>
        <taxon>Claviceps</taxon>
    </lineage>
</organism>
<keyword evidence="3" id="KW-1185">Reference proteome</keyword>
<evidence type="ECO:0000313" key="3">
    <source>
        <dbReference type="Proteomes" id="UP000748025"/>
    </source>
</evidence>
<evidence type="ECO:0000313" key="2">
    <source>
        <dbReference type="EMBL" id="KAG5999552.1"/>
    </source>
</evidence>
<reference evidence="2" key="1">
    <citation type="journal article" date="2020" name="bioRxiv">
        <title>Whole genome comparisons of ergot fungi reveals the divergence and evolution of species within the genus Claviceps are the result of varying mechanisms driving genome evolution and host range expansion.</title>
        <authorList>
            <person name="Wyka S.A."/>
            <person name="Mondo S.J."/>
            <person name="Liu M."/>
            <person name="Dettman J."/>
            <person name="Nalam V."/>
            <person name="Broders K.D."/>
        </authorList>
    </citation>
    <scope>NUCLEOTIDE SEQUENCE</scope>
    <source>
        <strain evidence="2">CCC 602</strain>
    </source>
</reference>
<comment type="caution">
    <text evidence="2">The sequence shown here is derived from an EMBL/GenBank/DDBJ whole genome shotgun (WGS) entry which is preliminary data.</text>
</comment>
<evidence type="ECO:0000256" key="1">
    <source>
        <dbReference type="SAM" id="MobiDB-lite"/>
    </source>
</evidence>